<dbReference type="Pfam" id="PF14059">
    <property type="entry name" value="DUF4251"/>
    <property type="match status" value="1"/>
</dbReference>
<organism evidence="3 4">
    <name type="scientific">Flammeovirga kamogawensis</name>
    <dbReference type="NCBI Taxonomy" id="373891"/>
    <lineage>
        <taxon>Bacteria</taxon>
        <taxon>Pseudomonadati</taxon>
        <taxon>Bacteroidota</taxon>
        <taxon>Cytophagia</taxon>
        <taxon>Cytophagales</taxon>
        <taxon>Flammeovirgaceae</taxon>
        <taxon>Flammeovirga</taxon>
    </lineage>
</organism>
<feature type="signal peptide" evidence="2">
    <location>
        <begin position="1"/>
        <end position="28"/>
    </location>
</feature>
<gene>
    <name evidence="3" type="ORF">KM029_17865</name>
</gene>
<evidence type="ECO:0000256" key="2">
    <source>
        <dbReference type="SAM" id="SignalP"/>
    </source>
</evidence>
<evidence type="ECO:0000313" key="3">
    <source>
        <dbReference type="EMBL" id="QWG07145.1"/>
    </source>
</evidence>
<keyword evidence="2" id="KW-0732">Signal</keyword>
<protein>
    <submittedName>
        <fullName evidence="3">DUF4251 domain-containing protein</fullName>
    </submittedName>
</protein>
<keyword evidence="4" id="KW-1185">Reference proteome</keyword>
<evidence type="ECO:0000313" key="4">
    <source>
        <dbReference type="Proteomes" id="UP000682802"/>
    </source>
</evidence>
<name>A0ABX8GW25_9BACT</name>
<dbReference type="InterPro" id="IPR025347">
    <property type="entry name" value="DUF4251"/>
</dbReference>
<feature type="region of interest" description="Disordered" evidence="1">
    <location>
        <begin position="38"/>
        <end position="61"/>
    </location>
</feature>
<sequence length="205" mass="22428">MKNIQSINRILGLLFLLTISFGVGNSFAQDTTTKKETKAEKKAEKKAAKEKKKEARLAEEQAEHAQNIAAINNKTYTLEANQAYDRRGNMVNVDPSINFVKVAGDRAVVQLAFPQLVGFNGVGGITVDGTISNYKVTTNPKNQMTRVTFHVQGPTMMADVSIELEADGSWANSSVEGDFSAAELKFRGELKPNSLSSSYEGTTRY</sequence>
<proteinExistence type="predicted"/>
<dbReference type="EMBL" id="CP076128">
    <property type="protein sequence ID" value="QWG07145.1"/>
    <property type="molecule type" value="Genomic_DNA"/>
</dbReference>
<dbReference type="Gene3D" id="2.40.128.410">
    <property type="match status" value="1"/>
</dbReference>
<reference evidence="3 4" key="1">
    <citation type="submission" date="2021-05" db="EMBL/GenBank/DDBJ databases">
        <title>Comparative genomic studies on the polysaccharide-degrading batcterial strains of the Flammeovirga genus.</title>
        <authorList>
            <person name="Zewei F."/>
            <person name="Zheng Z."/>
            <person name="Yu L."/>
            <person name="Ruyue G."/>
            <person name="Yanhong M."/>
            <person name="Yuanyuan C."/>
            <person name="Jingyan G."/>
            <person name="Wenjun H."/>
        </authorList>
    </citation>
    <scope>NUCLEOTIDE SEQUENCE [LARGE SCALE GENOMIC DNA]</scope>
    <source>
        <strain evidence="3 4">YS10</strain>
    </source>
</reference>
<evidence type="ECO:0000256" key="1">
    <source>
        <dbReference type="SAM" id="MobiDB-lite"/>
    </source>
</evidence>
<accession>A0ABX8GW25</accession>
<dbReference type="RefSeq" id="WP_144074546.1">
    <property type="nucleotide sequence ID" value="NZ_CP076128.1"/>
</dbReference>
<feature type="chain" id="PRO_5047034889" evidence="2">
    <location>
        <begin position="29"/>
        <end position="205"/>
    </location>
</feature>
<dbReference type="Proteomes" id="UP000682802">
    <property type="component" value="Chromosome 1"/>
</dbReference>